<keyword evidence="2" id="KW-1185">Reference proteome</keyword>
<protein>
    <submittedName>
        <fullName evidence="1">Uncharacterized protein</fullName>
    </submittedName>
</protein>
<accession>A0ACD1G8L2</accession>
<name>A0ACD1G8L2_9EURO</name>
<gene>
    <name evidence="1" type="ORF">BO95DRAFT_443031</name>
</gene>
<dbReference type="Proteomes" id="UP000249057">
    <property type="component" value="Unassembled WGS sequence"/>
</dbReference>
<dbReference type="EMBL" id="KZ825344">
    <property type="protein sequence ID" value="RAH45626.1"/>
    <property type="molecule type" value="Genomic_DNA"/>
</dbReference>
<evidence type="ECO:0000313" key="2">
    <source>
        <dbReference type="Proteomes" id="UP000249057"/>
    </source>
</evidence>
<organism evidence="1 2">
    <name type="scientific">Aspergillus brunneoviolaceus CBS 621.78</name>
    <dbReference type="NCBI Taxonomy" id="1450534"/>
    <lineage>
        <taxon>Eukaryota</taxon>
        <taxon>Fungi</taxon>
        <taxon>Dikarya</taxon>
        <taxon>Ascomycota</taxon>
        <taxon>Pezizomycotina</taxon>
        <taxon>Eurotiomycetes</taxon>
        <taxon>Eurotiomycetidae</taxon>
        <taxon>Eurotiales</taxon>
        <taxon>Aspergillaceae</taxon>
        <taxon>Aspergillus</taxon>
        <taxon>Aspergillus subgen. Circumdati</taxon>
    </lineage>
</organism>
<proteinExistence type="predicted"/>
<evidence type="ECO:0000313" key="1">
    <source>
        <dbReference type="EMBL" id="RAH45626.1"/>
    </source>
</evidence>
<reference evidence="1" key="1">
    <citation type="submission" date="2018-02" db="EMBL/GenBank/DDBJ databases">
        <title>The genomes of Aspergillus section Nigri reveals drivers in fungal speciation.</title>
        <authorList>
            <consortium name="DOE Joint Genome Institute"/>
            <person name="Vesth T.C."/>
            <person name="Nybo J."/>
            <person name="Theobald S."/>
            <person name="Brandl J."/>
            <person name="Frisvad J.C."/>
            <person name="Nielsen K.F."/>
            <person name="Lyhne E.K."/>
            <person name="Kogle M.E."/>
            <person name="Kuo A."/>
            <person name="Riley R."/>
            <person name="Clum A."/>
            <person name="Nolan M."/>
            <person name="Lipzen A."/>
            <person name="Salamov A."/>
            <person name="Henrissat B."/>
            <person name="Wiebenga A."/>
            <person name="De vries R.P."/>
            <person name="Grigoriev I.V."/>
            <person name="Mortensen U.H."/>
            <person name="Andersen M.R."/>
            <person name="Baker S.E."/>
        </authorList>
    </citation>
    <scope>NUCLEOTIDE SEQUENCE</scope>
    <source>
        <strain evidence="1">CBS 621.78</strain>
    </source>
</reference>
<sequence>MPTLLSPAHMWPGGIPSAVRLHPNNELEEADVTEEIKGRCLFLKGTVHLTLYRL</sequence>